<dbReference type="Proteomes" id="UP001642483">
    <property type="component" value="Unassembled WGS sequence"/>
</dbReference>
<evidence type="ECO:0000313" key="2">
    <source>
        <dbReference type="EMBL" id="CAK8681489.1"/>
    </source>
</evidence>
<gene>
    <name evidence="2" type="ORF">CVLEPA_LOCUS11685</name>
</gene>
<evidence type="ECO:0000313" key="3">
    <source>
        <dbReference type="Proteomes" id="UP001642483"/>
    </source>
</evidence>
<sequence length="351" mass="40195">MSCRPLVSIILPVYNGEAWLDSCLQSISEQTHNGPMELCVFNDASTDRSMEKIEEHKQALNDVNIAVIITTHENESTGPKGCGYAKNKAVQSSSGNYLCFLDADDVMHPDRIRMQFEVAESLPKNTLLGCQVVREPVDSTVRYSKWINKLSQDQLYSQIYTSNGPTVVMPTWFCHRFLFDTVGEFDEGGKGVPEDYLFFLKLLSKNGKLHRVDRALLTYRHHPTATTMSISEETIWKIRLQNLQENVLSKWSGFTIWNAGKQGRKFYRDLREETKEKVICFCDVDPKKISKRYYIHELSHKVPKPKVPILHFSEAPKPFIICVKLDLTGGAFEENLSSLNLKEGVDYFHFN</sequence>
<dbReference type="InterPro" id="IPR001173">
    <property type="entry name" value="Glyco_trans_2-like"/>
</dbReference>
<comment type="caution">
    <text evidence="2">The sequence shown here is derived from an EMBL/GenBank/DDBJ whole genome shotgun (WGS) entry which is preliminary data.</text>
</comment>
<reference evidence="2 3" key="1">
    <citation type="submission" date="2024-02" db="EMBL/GenBank/DDBJ databases">
        <authorList>
            <person name="Daric V."/>
            <person name="Darras S."/>
        </authorList>
    </citation>
    <scope>NUCLEOTIDE SEQUENCE [LARGE SCALE GENOMIC DNA]</scope>
</reference>
<dbReference type="InterPro" id="IPR029044">
    <property type="entry name" value="Nucleotide-diphossugar_trans"/>
</dbReference>
<organism evidence="2 3">
    <name type="scientific">Clavelina lepadiformis</name>
    <name type="common">Light-bulb sea squirt</name>
    <name type="synonym">Ascidia lepadiformis</name>
    <dbReference type="NCBI Taxonomy" id="159417"/>
    <lineage>
        <taxon>Eukaryota</taxon>
        <taxon>Metazoa</taxon>
        <taxon>Chordata</taxon>
        <taxon>Tunicata</taxon>
        <taxon>Ascidiacea</taxon>
        <taxon>Aplousobranchia</taxon>
        <taxon>Clavelinidae</taxon>
        <taxon>Clavelina</taxon>
    </lineage>
</organism>
<dbReference type="Gene3D" id="3.90.550.10">
    <property type="entry name" value="Spore Coat Polysaccharide Biosynthesis Protein SpsA, Chain A"/>
    <property type="match status" value="1"/>
</dbReference>
<accession>A0ABP0FPC8</accession>
<feature type="domain" description="Glycosyltransferase 2-like" evidence="1">
    <location>
        <begin position="8"/>
        <end position="180"/>
    </location>
</feature>
<proteinExistence type="predicted"/>
<dbReference type="PANTHER" id="PTHR22916">
    <property type="entry name" value="GLYCOSYLTRANSFERASE"/>
    <property type="match status" value="1"/>
</dbReference>
<dbReference type="Pfam" id="PF00535">
    <property type="entry name" value="Glycos_transf_2"/>
    <property type="match status" value="1"/>
</dbReference>
<dbReference type="PANTHER" id="PTHR22916:SF3">
    <property type="entry name" value="UDP-GLCNAC:BETAGAL BETA-1,3-N-ACETYLGLUCOSAMINYLTRANSFERASE-LIKE PROTEIN 1"/>
    <property type="match status" value="1"/>
</dbReference>
<keyword evidence="3" id="KW-1185">Reference proteome</keyword>
<name>A0ABP0FPC8_CLALP</name>
<protein>
    <recommendedName>
        <fullName evidence="1">Glycosyltransferase 2-like domain-containing protein</fullName>
    </recommendedName>
</protein>
<dbReference type="SUPFAM" id="SSF53448">
    <property type="entry name" value="Nucleotide-diphospho-sugar transferases"/>
    <property type="match status" value="1"/>
</dbReference>
<dbReference type="EMBL" id="CAWYQH010000079">
    <property type="protein sequence ID" value="CAK8681489.1"/>
    <property type="molecule type" value="Genomic_DNA"/>
</dbReference>
<evidence type="ECO:0000259" key="1">
    <source>
        <dbReference type="Pfam" id="PF00535"/>
    </source>
</evidence>